<proteinExistence type="predicted"/>
<name>A0A0N4UC32_DRAME</name>
<reference evidence="2" key="1">
    <citation type="submission" date="2017-02" db="UniProtKB">
        <authorList>
            <consortium name="WormBaseParasite"/>
        </authorList>
    </citation>
    <scope>IDENTIFICATION</scope>
</reference>
<organism evidence="1 2">
    <name type="scientific">Dracunculus medinensis</name>
    <name type="common">Guinea worm</name>
    <dbReference type="NCBI Taxonomy" id="318479"/>
    <lineage>
        <taxon>Eukaryota</taxon>
        <taxon>Metazoa</taxon>
        <taxon>Ecdysozoa</taxon>
        <taxon>Nematoda</taxon>
        <taxon>Chromadorea</taxon>
        <taxon>Rhabditida</taxon>
        <taxon>Spirurina</taxon>
        <taxon>Dracunculoidea</taxon>
        <taxon>Dracunculidae</taxon>
        <taxon>Dracunculus</taxon>
    </lineage>
</organism>
<dbReference type="AlphaFoldDB" id="A0A0N4UC32"/>
<accession>A0A0N4UC32</accession>
<evidence type="ECO:0000313" key="1">
    <source>
        <dbReference type="Proteomes" id="UP000038040"/>
    </source>
</evidence>
<sequence>LISLAIKLTECSIIKRQTFIYDEDLKKYARPHRLTKIHHGTLGRYAPHDWPSWYTRTIFKWNGEVRNGPYFPTDVRYNDYQIKRAKSSRFV</sequence>
<evidence type="ECO:0000313" key="2">
    <source>
        <dbReference type="WBParaSite" id="DME_0000480201-mRNA-1"/>
    </source>
</evidence>
<dbReference type="Proteomes" id="UP000038040">
    <property type="component" value="Unplaced"/>
</dbReference>
<protein>
    <submittedName>
        <fullName evidence="2">39S ribosomal protein L22, mitochondrial</fullName>
    </submittedName>
</protein>
<dbReference type="WBParaSite" id="DME_0000480201-mRNA-1">
    <property type="protein sequence ID" value="DME_0000480201-mRNA-1"/>
    <property type="gene ID" value="DME_0000480201"/>
</dbReference>